<comment type="caution">
    <text evidence="14">The sequence shown here is derived from an EMBL/GenBank/DDBJ whole genome shotgun (WGS) entry which is preliminary data.</text>
</comment>
<dbReference type="InterPro" id="IPR015424">
    <property type="entry name" value="PyrdxlP-dep_Trfase"/>
</dbReference>
<name>A0ABT6N566_9SPHN</name>
<dbReference type="InterPro" id="IPR015422">
    <property type="entry name" value="PyrdxlP-dep_Trfase_small"/>
</dbReference>
<keyword evidence="15" id="KW-1185">Reference proteome</keyword>
<dbReference type="Gene3D" id="1.10.260.50">
    <property type="match status" value="1"/>
</dbReference>
<dbReference type="RefSeq" id="WP_281045602.1">
    <property type="nucleotide sequence ID" value="NZ_JARYGZ010000002.1"/>
</dbReference>
<evidence type="ECO:0000256" key="2">
    <source>
        <dbReference type="ARBA" id="ARBA00003120"/>
    </source>
</evidence>
<comment type="similarity">
    <text evidence="3">Belongs to the class-V pyridoxal-phosphate-dependent aminotransferase family. NifS/IscS subfamily.</text>
</comment>
<evidence type="ECO:0000256" key="9">
    <source>
        <dbReference type="ARBA" id="ARBA00023004"/>
    </source>
</evidence>
<dbReference type="Proteomes" id="UP001160625">
    <property type="component" value="Unassembled WGS sequence"/>
</dbReference>
<evidence type="ECO:0000256" key="1">
    <source>
        <dbReference type="ARBA" id="ARBA00001933"/>
    </source>
</evidence>
<dbReference type="PANTHER" id="PTHR11601:SF34">
    <property type="entry name" value="CYSTEINE DESULFURASE"/>
    <property type="match status" value="1"/>
</dbReference>
<dbReference type="Pfam" id="PF00266">
    <property type="entry name" value="Aminotran_5"/>
    <property type="match status" value="1"/>
</dbReference>
<dbReference type="InterPro" id="IPR000192">
    <property type="entry name" value="Aminotrans_V_dom"/>
</dbReference>
<proteinExistence type="inferred from homology"/>
<evidence type="ECO:0000256" key="5">
    <source>
        <dbReference type="ARBA" id="ARBA00013558"/>
    </source>
</evidence>
<organism evidence="14 15">
    <name type="scientific">Sphingomonas oryzagri</name>
    <dbReference type="NCBI Taxonomy" id="3042314"/>
    <lineage>
        <taxon>Bacteria</taxon>
        <taxon>Pseudomonadati</taxon>
        <taxon>Pseudomonadota</taxon>
        <taxon>Alphaproteobacteria</taxon>
        <taxon>Sphingomonadales</taxon>
        <taxon>Sphingomonadaceae</taxon>
        <taxon>Sphingomonas</taxon>
    </lineage>
</organism>
<keyword evidence="6" id="KW-0808">Transferase</keyword>
<keyword evidence="7" id="KW-0479">Metal-binding</keyword>
<keyword evidence="9" id="KW-0408">Iron</keyword>
<dbReference type="EC" id="2.8.1.7" evidence="4"/>
<evidence type="ECO:0000256" key="6">
    <source>
        <dbReference type="ARBA" id="ARBA00022679"/>
    </source>
</evidence>
<evidence type="ECO:0000313" key="15">
    <source>
        <dbReference type="Proteomes" id="UP001160625"/>
    </source>
</evidence>
<comment type="cofactor">
    <cofactor evidence="1 12">
        <name>pyridoxal 5'-phosphate</name>
        <dbReference type="ChEBI" id="CHEBI:597326"/>
    </cofactor>
</comment>
<protein>
    <recommendedName>
        <fullName evidence="5">Cysteine desulfurase</fullName>
        <ecNumber evidence="4">2.8.1.7</ecNumber>
    </recommendedName>
</protein>
<dbReference type="Gene3D" id="3.90.1150.10">
    <property type="entry name" value="Aspartate Aminotransferase, domain 1"/>
    <property type="match status" value="1"/>
</dbReference>
<evidence type="ECO:0000256" key="4">
    <source>
        <dbReference type="ARBA" id="ARBA00012239"/>
    </source>
</evidence>
<evidence type="ECO:0000256" key="8">
    <source>
        <dbReference type="ARBA" id="ARBA00022898"/>
    </source>
</evidence>
<evidence type="ECO:0000259" key="13">
    <source>
        <dbReference type="Pfam" id="PF00266"/>
    </source>
</evidence>
<dbReference type="EMBL" id="JARYGZ010000002">
    <property type="protein sequence ID" value="MDH7640250.1"/>
    <property type="molecule type" value="Genomic_DNA"/>
</dbReference>
<dbReference type="PROSITE" id="PS00595">
    <property type="entry name" value="AA_TRANSFER_CLASS_5"/>
    <property type="match status" value="1"/>
</dbReference>
<dbReference type="SUPFAM" id="SSF53383">
    <property type="entry name" value="PLP-dependent transferases"/>
    <property type="match status" value="1"/>
</dbReference>
<accession>A0ABT6N566</accession>
<dbReference type="InterPro" id="IPR020578">
    <property type="entry name" value="Aminotrans_V_PyrdxlP_BS"/>
</dbReference>
<evidence type="ECO:0000256" key="11">
    <source>
        <dbReference type="ARBA" id="ARBA00050776"/>
    </source>
</evidence>
<evidence type="ECO:0000256" key="3">
    <source>
        <dbReference type="ARBA" id="ARBA00006490"/>
    </source>
</evidence>
<sequence length="391" mass="40601">MQTDAAIYLDGFATTPLAPEALAAMQAAWADPVNAGSPHRGGARATALLDAARKQIGDLVGADAREIIFTSGATEANNLAIRGLAGWAVQGGSPRRRIIVSAVEHKAVSEAAISLKGDGFEVVVAPVTRDGVVDLDKLRSLIDAHTLLVSVMMVNNETGVIQPVQEVASLAHRAGALMHCDAAQAVGKIAVDVSALDIDYLSVSSHKMYGPVGVGALYVASDVPEPKPLFFGGGQERGIRSGTVPVPLVAGFACAARLAASCTRADYARIAKLEREMLTGLERKGVAFEIVSSDADRVAGAFNVLLKDAVADDIVDRVSAQISISTGSACTTGQVLPSHVLMAMGLDVETARSAIRIAIGRYNSSEDITLAVSVLADKLTSAQQPTGRARQ</sequence>
<comment type="function">
    <text evidence="2">Catalyzes the removal of elemental sulfur atoms from cysteine to produce alanine. Seems to participate in the biosynthesis of the nitrogenase metalloclusters by providing the inorganic sulfur required for the Fe-S core formation.</text>
</comment>
<feature type="domain" description="Aminotransferase class V" evidence="13">
    <location>
        <begin position="7"/>
        <end position="369"/>
    </location>
</feature>
<evidence type="ECO:0000256" key="10">
    <source>
        <dbReference type="ARBA" id="ARBA00023014"/>
    </source>
</evidence>
<reference evidence="14" key="1">
    <citation type="submission" date="2023-04" db="EMBL/GenBank/DDBJ databases">
        <title>Sphingomonas sp. MAHUQ-71 isolated from rice field.</title>
        <authorList>
            <person name="Huq M.A."/>
        </authorList>
    </citation>
    <scope>NUCLEOTIDE SEQUENCE</scope>
    <source>
        <strain evidence="14">MAHUQ-71</strain>
    </source>
</reference>
<gene>
    <name evidence="14" type="ORF">QGN17_16050</name>
</gene>
<comment type="catalytic activity">
    <reaction evidence="11">
        <text>(sulfur carrier)-H + L-cysteine = (sulfur carrier)-SH + L-alanine</text>
        <dbReference type="Rhea" id="RHEA:43892"/>
        <dbReference type="Rhea" id="RHEA-COMP:14737"/>
        <dbReference type="Rhea" id="RHEA-COMP:14739"/>
        <dbReference type="ChEBI" id="CHEBI:29917"/>
        <dbReference type="ChEBI" id="CHEBI:35235"/>
        <dbReference type="ChEBI" id="CHEBI:57972"/>
        <dbReference type="ChEBI" id="CHEBI:64428"/>
        <dbReference type="EC" id="2.8.1.7"/>
    </reaction>
</comment>
<keyword evidence="10" id="KW-0411">Iron-sulfur</keyword>
<evidence type="ECO:0000256" key="12">
    <source>
        <dbReference type="RuleBase" id="RU004504"/>
    </source>
</evidence>
<dbReference type="Gene3D" id="3.40.640.10">
    <property type="entry name" value="Type I PLP-dependent aspartate aminotransferase-like (Major domain)"/>
    <property type="match status" value="1"/>
</dbReference>
<dbReference type="PIRSF" id="PIRSF005572">
    <property type="entry name" value="NifS"/>
    <property type="match status" value="1"/>
</dbReference>
<evidence type="ECO:0000256" key="7">
    <source>
        <dbReference type="ARBA" id="ARBA00022723"/>
    </source>
</evidence>
<dbReference type="InterPro" id="IPR015421">
    <property type="entry name" value="PyrdxlP-dep_Trfase_major"/>
</dbReference>
<dbReference type="InterPro" id="IPR016454">
    <property type="entry name" value="Cysteine_dSase"/>
</dbReference>
<dbReference type="PANTHER" id="PTHR11601">
    <property type="entry name" value="CYSTEINE DESULFURYLASE FAMILY MEMBER"/>
    <property type="match status" value="1"/>
</dbReference>
<evidence type="ECO:0000313" key="14">
    <source>
        <dbReference type="EMBL" id="MDH7640250.1"/>
    </source>
</evidence>
<keyword evidence="8" id="KW-0663">Pyridoxal phosphate</keyword>